<dbReference type="SUPFAM" id="SSF56300">
    <property type="entry name" value="Metallo-dependent phosphatases"/>
    <property type="match status" value="1"/>
</dbReference>
<dbReference type="InterPro" id="IPR000979">
    <property type="entry name" value="Phosphodiesterase_MJ0936/Vps29"/>
</dbReference>
<proteinExistence type="inferred from homology"/>
<comment type="caution">
    <text evidence="4">The sequence shown here is derived from an EMBL/GenBank/DDBJ whole genome shotgun (WGS) entry which is preliminary data.</text>
</comment>
<evidence type="ECO:0000256" key="2">
    <source>
        <dbReference type="RuleBase" id="RU362039"/>
    </source>
</evidence>
<keyword evidence="2" id="KW-0479">Metal-binding</keyword>
<evidence type="ECO:0000313" key="5">
    <source>
        <dbReference type="Proteomes" id="UP001403385"/>
    </source>
</evidence>
<sequence length="186" mass="21092">MKIAIISDIHDHVWNLQAFLQQKAGEADVLLCCGDLCSPFIISMLGKGFQKDIHVVFGNNDADQFRITQNAFQLAKDRLFIHSELAEIELDSLKIAVNHYPNIAKPLFASGKYDLVCYGHNHQFHMFKEEGRFLLNPGPLMGYDPSHGKDVPPTFILFDTSRKSAQGFQLIDHQFLPVQEKHGKLE</sequence>
<dbReference type="PANTHER" id="PTHR43165:SF1">
    <property type="entry name" value="PHOSPHODIESTERASE MJ0936"/>
    <property type="match status" value="1"/>
</dbReference>
<reference evidence="4 5" key="1">
    <citation type="submission" date="2024-04" db="EMBL/GenBank/DDBJ databases">
        <title>Novel genus in family Flammeovirgaceae.</title>
        <authorList>
            <person name="Nguyen T.H."/>
            <person name="Vuong T.Q."/>
            <person name="Le H."/>
            <person name="Kim S.-G."/>
        </authorList>
    </citation>
    <scope>NUCLEOTIDE SEQUENCE [LARGE SCALE GENOMIC DNA]</scope>
    <source>
        <strain evidence="4 5">JCM 23209</strain>
    </source>
</reference>
<dbReference type="GO" id="GO:0016787">
    <property type="term" value="F:hydrolase activity"/>
    <property type="evidence" value="ECO:0007669"/>
    <property type="project" value="UniProtKB-UniRule"/>
</dbReference>
<dbReference type="RefSeq" id="WP_346821702.1">
    <property type="nucleotide sequence ID" value="NZ_JBDKWZ010000007.1"/>
</dbReference>
<evidence type="ECO:0000256" key="1">
    <source>
        <dbReference type="ARBA" id="ARBA00008950"/>
    </source>
</evidence>
<dbReference type="EC" id="3.1.4.-" evidence="2"/>
<keyword evidence="5" id="KW-1185">Reference proteome</keyword>
<comment type="similarity">
    <text evidence="1 2">Belongs to the metallophosphoesterase superfamily. YfcE family.</text>
</comment>
<dbReference type="NCBIfam" id="TIGR00040">
    <property type="entry name" value="yfcE"/>
    <property type="match status" value="1"/>
</dbReference>
<accession>A0AAW9S7D6</accession>
<gene>
    <name evidence="4" type="ORF">AAG747_13470</name>
</gene>
<dbReference type="Proteomes" id="UP001403385">
    <property type="component" value="Unassembled WGS sequence"/>
</dbReference>
<comment type="cofactor">
    <cofactor evidence="2">
        <name>a divalent metal cation</name>
        <dbReference type="ChEBI" id="CHEBI:60240"/>
    </cofactor>
</comment>
<name>A0AAW9S7D6_9BACT</name>
<evidence type="ECO:0000313" key="4">
    <source>
        <dbReference type="EMBL" id="MEN7548926.1"/>
    </source>
</evidence>
<dbReference type="GO" id="GO:0046872">
    <property type="term" value="F:metal ion binding"/>
    <property type="evidence" value="ECO:0007669"/>
    <property type="project" value="UniProtKB-KW"/>
</dbReference>
<dbReference type="InterPro" id="IPR053193">
    <property type="entry name" value="MetalloPDE_YfcE-like"/>
</dbReference>
<dbReference type="Gene3D" id="3.60.21.10">
    <property type="match status" value="1"/>
</dbReference>
<organism evidence="4 5">
    <name type="scientific">Rapidithrix thailandica</name>
    <dbReference type="NCBI Taxonomy" id="413964"/>
    <lineage>
        <taxon>Bacteria</taxon>
        <taxon>Pseudomonadati</taxon>
        <taxon>Bacteroidota</taxon>
        <taxon>Cytophagia</taxon>
        <taxon>Cytophagales</taxon>
        <taxon>Flammeovirgaceae</taxon>
        <taxon>Rapidithrix</taxon>
    </lineage>
</organism>
<dbReference type="InterPro" id="IPR029052">
    <property type="entry name" value="Metallo-depent_PP-like"/>
</dbReference>
<evidence type="ECO:0000259" key="3">
    <source>
        <dbReference type="Pfam" id="PF12850"/>
    </source>
</evidence>
<dbReference type="Pfam" id="PF12850">
    <property type="entry name" value="Metallophos_2"/>
    <property type="match status" value="1"/>
</dbReference>
<dbReference type="InterPro" id="IPR024654">
    <property type="entry name" value="Calcineurin-like_PHP_lpxH"/>
</dbReference>
<dbReference type="PANTHER" id="PTHR43165">
    <property type="entry name" value="METALLOPHOSPHOESTERASE"/>
    <property type="match status" value="1"/>
</dbReference>
<protein>
    <recommendedName>
        <fullName evidence="2">Phosphoesterase</fullName>
        <ecNumber evidence="2">3.1.4.-</ecNumber>
    </recommendedName>
</protein>
<feature type="domain" description="Calcineurin-like phosphoesterase" evidence="3">
    <location>
        <begin position="1"/>
        <end position="162"/>
    </location>
</feature>
<dbReference type="AlphaFoldDB" id="A0AAW9S7D6"/>
<dbReference type="EMBL" id="JBDKWZ010000007">
    <property type="protein sequence ID" value="MEN7548926.1"/>
    <property type="molecule type" value="Genomic_DNA"/>
</dbReference>